<name>A0A0Q0DVU2_PSEA0</name>
<sequence length="255" mass="28622">MTEDHLFPRGLALPGQRKVTRILHKVDPNFRGARATFLAQNGVKKKTLCADCNNRVLGTELDPSLIELYKSVSSILDKGRFPILPTIEVKGINLNKVARAIAGHLIALDDKPQARHVMLRHLRRFVLNKQSGLESSLYFHMWLFPFNRQGMLRDLFHAEFGAGYDPLWISAFKTYPLSFAFSTEVTNPNYRLRGVLDLTGALKSGADSLFSLRIPTRPIVDSNWPFAPYRDGAILTGDNGSVTTVPYKNEKALRG</sequence>
<dbReference type="EMBL" id="LJRQ01000449">
    <property type="protein sequence ID" value="KPZ05046.1"/>
    <property type="molecule type" value="Genomic_DNA"/>
</dbReference>
<gene>
    <name evidence="1" type="ORF">ALO41_00418</name>
</gene>
<dbReference type="RefSeq" id="WP_057434478.1">
    <property type="nucleotide sequence ID" value="NZ_LIHQ01000009.1"/>
</dbReference>
<evidence type="ECO:0000313" key="2">
    <source>
        <dbReference type="Proteomes" id="UP000050266"/>
    </source>
</evidence>
<reference evidence="1 2" key="1">
    <citation type="submission" date="2015-09" db="EMBL/GenBank/DDBJ databases">
        <title>Genome announcement of multiple Pseudomonas syringae strains.</title>
        <authorList>
            <person name="Thakur S."/>
            <person name="Wang P.W."/>
            <person name="Gong Y."/>
            <person name="Weir B.S."/>
            <person name="Guttman D.S."/>
        </authorList>
    </citation>
    <scope>NUCLEOTIDE SEQUENCE [LARGE SCALE GENOMIC DNA]</scope>
    <source>
        <strain evidence="1 2">ICMP3962</strain>
    </source>
</reference>
<proteinExistence type="predicted"/>
<dbReference type="PATRIC" id="fig|251720.4.peg.542"/>
<dbReference type="OrthoDB" id="9182441at2"/>
<protein>
    <submittedName>
        <fullName evidence="1">Uncharacterized protein</fullName>
    </submittedName>
</protein>
<comment type="caution">
    <text evidence="1">The sequence shown here is derived from an EMBL/GenBank/DDBJ whole genome shotgun (WGS) entry which is preliminary data.</text>
</comment>
<organism evidence="1 2">
    <name type="scientific">Pseudomonas amygdali pv. ulmi</name>
    <dbReference type="NCBI Taxonomy" id="251720"/>
    <lineage>
        <taxon>Bacteria</taxon>
        <taxon>Pseudomonadati</taxon>
        <taxon>Pseudomonadota</taxon>
        <taxon>Gammaproteobacteria</taxon>
        <taxon>Pseudomonadales</taxon>
        <taxon>Pseudomonadaceae</taxon>
        <taxon>Pseudomonas</taxon>
        <taxon>Pseudomonas amygdali</taxon>
    </lineage>
</organism>
<dbReference type="AlphaFoldDB" id="A0A0Q0DVU2"/>
<accession>A0A0Q0DVU2</accession>
<dbReference type="Proteomes" id="UP000050266">
    <property type="component" value="Unassembled WGS sequence"/>
</dbReference>
<evidence type="ECO:0000313" key="1">
    <source>
        <dbReference type="EMBL" id="KPZ05046.1"/>
    </source>
</evidence>